<organism evidence="10 11">
    <name type="scientific">Streptomyces olivaceiscleroticus</name>
    <dbReference type="NCBI Taxonomy" id="68245"/>
    <lineage>
        <taxon>Bacteria</taxon>
        <taxon>Bacillati</taxon>
        <taxon>Actinomycetota</taxon>
        <taxon>Actinomycetes</taxon>
        <taxon>Kitasatosporales</taxon>
        <taxon>Streptomycetaceae</taxon>
        <taxon>Streptomyces</taxon>
    </lineage>
</organism>
<feature type="domain" description="Major facilitator superfamily (MFS) profile" evidence="9">
    <location>
        <begin position="44"/>
        <end position="534"/>
    </location>
</feature>
<evidence type="ECO:0000256" key="3">
    <source>
        <dbReference type="ARBA" id="ARBA00022475"/>
    </source>
</evidence>
<dbReference type="EMBL" id="BAAABY010000033">
    <property type="protein sequence ID" value="GAA0477225.1"/>
    <property type="molecule type" value="Genomic_DNA"/>
</dbReference>
<sequence length="553" mass="57013">MSSEETESGIEVPLSNEEIVMSAEAAVGNQAEDGPPADRARSWTLALACVAMFMLMLDVTVVNVALQDLRTSLGADFSDLQWVIDSYTLTLAAFLLTGGSLADRLGRKKVFNAGLVLFTLSSLGAGLAQDVLTLNIARGVQGIGAAVLFSVGPALIGNEFRGNDRGKAFGLFGGIAGLALAFGPLVGGFLTDALSWRWIFLVNVPIGVVALIVGVLRLRESREPVEHGIDWLGMVSFGLGLTLLVFGFLRGESSGWTSAAILGSFAGGVVLLIAFVVIEKVRGERAMFDLSLLRTPTFTGVCLATLLSNATSLAAVFLQISYVQNVLGYSPWETGLRFMPMMITLFIVAAVTGGLLAKVAPGVLIGLSIAFIGIGMGLMVLVEPDSSWTAMLPSMIVTGIGMGLFNPPRAAVTIGVVRPEKAGMASGMGETFQQVGVAVGVAAFGALFHHKVVDAFAASSAGGELGVQAEAVGQKVATGGTSGLADAVPSSVLGQVTAAARSAFVDSLADVMVACAVVAIVGAAIAFVCIRRRDLHESAQGETVAPTSEAVTA</sequence>
<dbReference type="InterPro" id="IPR004638">
    <property type="entry name" value="EmrB-like"/>
</dbReference>
<keyword evidence="7" id="KW-0046">Antibiotic resistance</keyword>
<dbReference type="CDD" id="cd17321">
    <property type="entry name" value="MFS_MMR_MDR_like"/>
    <property type="match status" value="1"/>
</dbReference>
<keyword evidence="5 8" id="KW-1133">Transmembrane helix</keyword>
<keyword evidence="2" id="KW-0813">Transport</keyword>
<feature type="transmembrane region" description="Helical" evidence="8">
    <location>
        <begin position="338"/>
        <end position="356"/>
    </location>
</feature>
<keyword evidence="11" id="KW-1185">Reference proteome</keyword>
<feature type="transmembrane region" description="Helical" evidence="8">
    <location>
        <begin position="255"/>
        <end position="278"/>
    </location>
</feature>
<feature type="transmembrane region" description="Helical" evidence="8">
    <location>
        <begin position="135"/>
        <end position="156"/>
    </location>
</feature>
<keyword evidence="6 8" id="KW-0472">Membrane</keyword>
<evidence type="ECO:0000256" key="1">
    <source>
        <dbReference type="ARBA" id="ARBA00004651"/>
    </source>
</evidence>
<evidence type="ECO:0000313" key="11">
    <source>
        <dbReference type="Proteomes" id="UP001500909"/>
    </source>
</evidence>
<proteinExistence type="predicted"/>
<dbReference type="Gene3D" id="1.20.1720.10">
    <property type="entry name" value="Multidrug resistance protein D"/>
    <property type="match status" value="1"/>
</dbReference>
<feature type="transmembrane region" description="Helical" evidence="8">
    <location>
        <begin position="196"/>
        <end position="216"/>
    </location>
</feature>
<feature type="transmembrane region" description="Helical" evidence="8">
    <location>
        <begin position="298"/>
        <end position="318"/>
    </location>
</feature>
<dbReference type="PRINTS" id="PR01036">
    <property type="entry name" value="TCRTETB"/>
</dbReference>
<comment type="subcellular location">
    <subcellularLocation>
        <location evidence="1">Cell membrane</location>
        <topology evidence="1">Multi-pass membrane protein</topology>
    </subcellularLocation>
</comment>
<dbReference type="PANTHER" id="PTHR42718">
    <property type="entry name" value="MAJOR FACILITATOR SUPERFAMILY MULTIDRUG TRANSPORTER MFSC"/>
    <property type="match status" value="1"/>
</dbReference>
<feature type="transmembrane region" description="Helical" evidence="8">
    <location>
        <begin position="86"/>
        <end position="103"/>
    </location>
</feature>
<evidence type="ECO:0000313" key="10">
    <source>
        <dbReference type="EMBL" id="GAA0477225.1"/>
    </source>
</evidence>
<evidence type="ECO:0000259" key="9">
    <source>
        <dbReference type="PROSITE" id="PS50850"/>
    </source>
</evidence>
<dbReference type="InterPro" id="IPR036259">
    <property type="entry name" value="MFS_trans_sf"/>
</dbReference>
<protein>
    <submittedName>
        <fullName evidence="10">MFS transporter</fullName>
    </submittedName>
</protein>
<evidence type="ECO:0000256" key="6">
    <source>
        <dbReference type="ARBA" id="ARBA00023136"/>
    </source>
</evidence>
<feature type="transmembrane region" description="Helical" evidence="8">
    <location>
        <begin position="388"/>
        <end position="406"/>
    </location>
</feature>
<evidence type="ECO:0000256" key="8">
    <source>
        <dbReference type="SAM" id="Phobius"/>
    </source>
</evidence>
<dbReference type="Proteomes" id="UP001500909">
    <property type="component" value="Unassembled WGS sequence"/>
</dbReference>
<feature type="transmembrane region" description="Helical" evidence="8">
    <location>
        <begin position="110"/>
        <end position="129"/>
    </location>
</feature>
<feature type="transmembrane region" description="Helical" evidence="8">
    <location>
        <begin position="511"/>
        <end position="530"/>
    </location>
</feature>
<name>A0ABP3KDN0_9ACTN</name>
<accession>A0ABP3KDN0</accession>
<evidence type="ECO:0000256" key="7">
    <source>
        <dbReference type="ARBA" id="ARBA00023251"/>
    </source>
</evidence>
<reference evidence="11" key="1">
    <citation type="journal article" date="2019" name="Int. J. Syst. Evol. Microbiol.">
        <title>The Global Catalogue of Microorganisms (GCM) 10K type strain sequencing project: providing services to taxonomists for standard genome sequencing and annotation.</title>
        <authorList>
            <consortium name="The Broad Institute Genomics Platform"/>
            <consortium name="The Broad Institute Genome Sequencing Center for Infectious Disease"/>
            <person name="Wu L."/>
            <person name="Ma J."/>
        </authorList>
    </citation>
    <scope>NUCLEOTIDE SEQUENCE [LARGE SCALE GENOMIC DNA]</scope>
    <source>
        <strain evidence="11">JCM 4805</strain>
    </source>
</reference>
<evidence type="ECO:0000256" key="2">
    <source>
        <dbReference type="ARBA" id="ARBA00022448"/>
    </source>
</evidence>
<dbReference type="InterPro" id="IPR020846">
    <property type="entry name" value="MFS_dom"/>
</dbReference>
<dbReference type="Gene3D" id="1.20.1250.20">
    <property type="entry name" value="MFS general substrate transporter like domains"/>
    <property type="match status" value="1"/>
</dbReference>
<feature type="transmembrane region" description="Helical" evidence="8">
    <location>
        <begin position="363"/>
        <end position="382"/>
    </location>
</feature>
<keyword evidence="4 8" id="KW-0812">Transmembrane</keyword>
<dbReference type="InterPro" id="IPR011701">
    <property type="entry name" value="MFS"/>
</dbReference>
<dbReference type="Pfam" id="PF07690">
    <property type="entry name" value="MFS_1"/>
    <property type="match status" value="2"/>
</dbReference>
<gene>
    <name evidence="10" type="ORF">GCM10010361_47120</name>
</gene>
<feature type="transmembrane region" description="Helical" evidence="8">
    <location>
        <begin position="427"/>
        <end position="448"/>
    </location>
</feature>
<comment type="caution">
    <text evidence="10">The sequence shown here is derived from an EMBL/GenBank/DDBJ whole genome shotgun (WGS) entry which is preliminary data.</text>
</comment>
<feature type="transmembrane region" description="Helical" evidence="8">
    <location>
        <begin position="228"/>
        <end position="249"/>
    </location>
</feature>
<feature type="transmembrane region" description="Helical" evidence="8">
    <location>
        <begin position="45"/>
        <end position="66"/>
    </location>
</feature>
<evidence type="ECO:0000256" key="4">
    <source>
        <dbReference type="ARBA" id="ARBA00022692"/>
    </source>
</evidence>
<evidence type="ECO:0000256" key="5">
    <source>
        <dbReference type="ARBA" id="ARBA00022989"/>
    </source>
</evidence>
<feature type="transmembrane region" description="Helical" evidence="8">
    <location>
        <begin position="168"/>
        <end position="190"/>
    </location>
</feature>
<dbReference type="PANTHER" id="PTHR42718:SF49">
    <property type="entry name" value="EXPORT PROTEIN"/>
    <property type="match status" value="1"/>
</dbReference>
<dbReference type="NCBIfam" id="TIGR00711">
    <property type="entry name" value="efflux_EmrB"/>
    <property type="match status" value="1"/>
</dbReference>
<keyword evidence="3" id="KW-1003">Cell membrane</keyword>
<dbReference type="SUPFAM" id="SSF103473">
    <property type="entry name" value="MFS general substrate transporter"/>
    <property type="match status" value="2"/>
</dbReference>
<dbReference type="PROSITE" id="PS50850">
    <property type="entry name" value="MFS"/>
    <property type="match status" value="1"/>
</dbReference>